<gene>
    <name evidence="2" type="ORF">UFOPK3662_04015</name>
</gene>
<sequence>MRARVDDGPRQVSVRDVPELPLDQGPDACEQSDARDDGWTGVVLVPAPATA</sequence>
<accession>A0A6J7LH17</accession>
<feature type="region of interest" description="Disordered" evidence="1">
    <location>
        <begin position="1"/>
        <end position="37"/>
    </location>
</feature>
<dbReference type="EMBL" id="CAFBMW010000077">
    <property type="protein sequence ID" value="CAB4967437.1"/>
    <property type="molecule type" value="Genomic_DNA"/>
</dbReference>
<evidence type="ECO:0000313" key="2">
    <source>
        <dbReference type="EMBL" id="CAB4967437.1"/>
    </source>
</evidence>
<evidence type="ECO:0000256" key="1">
    <source>
        <dbReference type="SAM" id="MobiDB-lite"/>
    </source>
</evidence>
<name>A0A6J7LH17_9ZZZZ</name>
<protein>
    <submittedName>
        <fullName evidence="2">Unannotated protein</fullName>
    </submittedName>
</protein>
<reference evidence="2" key="1">
    <citation type="submission" date="2020-05" db="EMBL/GenBank/DDBJ databases">
        <authorList>
            <person name="Chiriac C."/>
            <person name="Salcher M."/>
            <person name="Ghai R."/>
            <person name="Kavagutti S V."/>
        </authorList>
    </citation>
    <scope>NUCLEOTIDE SEQUENCE</scope>
</reference>
<proteinExistence type="predicted"/>
<organism evidence="2">
    <name type="scientific">freshwater metagenome</name>
    <dbReference type="NCBI Taxonomy" id="449393"/>
    <lineage>
        <taxon>unclassified sequences</taxon>
        <taxon>metagenomes</taxon>
        <taxon>ecological metagenomes</taxon>
    </lineage>
</organism>
<dbReference type="AlphaFoldDB" id="A0A6J7LH17"/>